<name>A0ABP8DN18_9ACTN</name>
<dbReference type="RefSeq" id="WP_345136758.1">
    <property type="nucleotide sequence ID" value="NZ_BAABAT010000037.1"/>
</dbReference>
<dbReference type="Proteomes" id="UP001500620">
    <property type="component" value="Unassembled WGS sequence"/>
</dbReference>
<proteinExistence type="predicted"/>
<keyword evidence="2" id="KW-1185">Reference proteome</keyword>
<gene>
    <name evidence="1" type="ORF">GCM10022255_086160</name>
</gene>
<accession>A0ABP8DN18</accession>
<protein>
    <submittedName>
        <fullName evidence="1">Uncharacterized protein</fullName>
    </submittedName>
</protein>
<organism evidence="1 2">
    <name type="scientific">Dactylosporangium darangshiense</name>
    <dbReference type="NCBI Taxonomy" id="579108"/>
    <lineage>
        <taxon>Bacteria</taxon>
        <taxon>Bacillati</taxon>
        <taxon>Actinomycetota</taxon>
        <taxon>Actinomycetes</taxon>
        <taxon>Micromonosporales</taxon>
        <taxon>Micromonosporaceae</taxon>
        <taxon>Dactylosporangium</taxon>
    </lineage>
</organism>
<evidence type="ECO:0000313" key="2">
    <source>
        <dbReference type="Proteomes" id="UP001500620"/>
    </source>
</evidence>
<reference evidence="2" key="1">
    <citation type="journal article" date="2019" name="Int. J. Syst. Evol. Microbiol.">
        <title>The Global Catalogue of Microorganisms (GCM) 10K type strain sequencing project: providing services to taxonomists for standard genome sequencing and annotation.</title>
        <authorList>
            <consortium name="The Broad Institute Genomics Platform"/>
            <consortium name="The Broad Institute Genome Sequencing Center for Infectious Disease"/>
            <person name="Wu L."/>
            <person name="Ma J."/>
        </authorList>
    </citation>
    <scope>NUCLEOTIDE SEQUENCE [LARGE SCALE GENOMIC DNA]</scope>
    <source>
        <strain evidence="2">JCM 17441</strain>
    </source>
</reference>
<sequence length="87" mass="9422">MSPTDRPEGLAEPDLQVTYINGPMPPCSLHWELRKVVVEAAYDGKTVYGPWAYMCVRCFIDHGIGLGTGRGQHLLPGPRPAATDAAT</sequence>
<evidence type="ECO:0000313" key="1">
    <source>
        <dbReference type="EMBL" id="GAA4259846.1"/>
    </source>
</evidence>
<comment type="caution">
    <text evidence="1">The sequence shown here is derived from an EMBL/GenBank/DDBJ whole genome shotgun (WGS) entry which is preliminary data.</text>
</comment>
<dbReference type="EMBL" id="BAABAT010000037">
    <property type="protein sequence ID" value="GAA4259846.1"/>
    <property type="molecule type" value="Genomic_DNA"/>
</dbReference>